<dbReference type="FunFam" id="3.20.20.60:FF:000009">
    <property type="entry name" value="2-methylisocitrate lyase"/>
    <property type="match status" value="1"/>
</dbReference>
<dbReference type="Gene3D" id="3.20.20.60">
    <property type="entry name" value="Phosphoenolpyruvate-binding domains"/>
    <property type="match status" value="2"/>
</dbReference>
<dbReference type="SUPFAM" id="SSF51621">
    <property type="entry name" value="Phosphoenolpyruvate/pyruvate domain"/>
    <property type="match status" value="2"/>
</dbReference>
<dbReference type="GO" id="GO:0046872">
    <property type="term" value="F:metal ion binding"/>
    <property type="evidence" value="ECO:0007669"/>
    <property type="project" value="UniProtKB-KW"/>
</dbReference>
<dbReference type="InterPro" id="IPR039556">
    <property type="entry name" value="ICL/PEPM"/>
</dbReference>
<protein>
    <recommendedName>
        <fullName evidence="7">2-methylisocitrate lyase</fullName>
        <ecNumber evidence="3">4.1.3.30</ecNumber>
    </recommendedName>
</protein>
<comment type="function">
    <text evidence="6">Involved in the catabolism of short chain fatty acids (SCFA) via the 2-methylcitrate cycle I (propionate degradation route). Catalyzes the thermodynamically favored C-C bond cleavage of (2R,3S)-2-methylisocitrate to yield pyruvate and succinate via an alpha-carboxy-carbanion intermediate.</text>
</comment>
<evidence type="ECO:0000256" key="4">
    <source>
        <dbReference type="ARBA" id="ARBA00022723"/>
    </source>
</evidence>
<dbReference type="CDD" id="cd00377">
    <property type="entry name" value="ICL_PEPM"/>
    <property type="match status" value="1"/>
</dbReference>
<gene>
    <name evidence="9" type="ORF">CEY11_11300</name>
</gene>
<dbReference type="GO" id="GO:0046421">
    <property type="term" value="F:methylisocitrate lyase activity"/>
    <property type="evidence" value="ECO:0007669"/>
    <property type="project" value="UniProtKB-EC"/>
</dbReference>
<dbReference type="RefSeq" id="WP_088603495.1">
    <property type="nucleotide sequence ID" value="NZ_NJIH01000006.1"/>
</dbReference>
<dbReference type="Pfam" id="PF03328">
    <property type="entry name" value="HpcH_HpaI"/>
    <property type="match status" value="1"/>
</dbReference>
<comment type="similarity">
    <text evidence="2">Belongs to the isocitrate lyase/PEP mutase superfamily. Methylisocitrate lyase family.</text>
</comment>
<evidence type="ECO:0000256" key="2">
    <source>
        <dbReference type="ARBA" id="ARBA00009282"/>
    </source>
</evidence>
<keyword evidence="10" id="KW-1185">Reference proteome</keyword>
<comment type="catalytic activity">
    <reaction evidence="1">
        <text>(2S,3R)-3-hydroxybutane-1,2,3-tricarboxylate = pyruvate + succinate</text>
        <dbReference type="Rhea" id="RHEA:16809"/>
        <dbReference type="ChEBI" id="CHEBI:15361"/>
        <dbReference type="ChEBI" id="CHEBI:30031"/>
        <dbReference type="ChEBI" id="CHEBI:57429"/>
        <dbReference type="EC" id="4.1.3.30"/>
    </reaction>
</comment>
<evidence type="ECO:0000256" key="6">
    <source>
        <dbReference type="ARBA" id="ARBA00057039"/>
    </source>
</evidence>
<dbReference type="EMBL" id="NJIH01000006">
    <property type="protein sequence ID" value="OWT60238.1"/>
    <property type="molecule type" value="Genomic_DNA"/>
</dbReference>
<name>A0A225MGF3_9BURK</name>
<comment type="caution">
    <text evidence="9">The sequence shown here is derived from an EMBL/GenBank/DDBJ whole genome shotgun (WGS) entry which is preliminary data.</text>
</comment>
<dbReference type="EC" id="4.1.3.30" evidence="3"/>
<keyword evidence="4" id="KW-0479">Metal-binding</keyword>
<evidence type="ECO:0000313" key="10">
    <source>
        <dbReference type="Proteomes" id="UP000214603"/>
    </source>
</evidence>
<evidence type="ECO:0000259" key="8">
    <source>
        <dbReference type="Pfam" id="PF03328"/>
    </source>
</evidence>
<feature type="domain" description="HpcH/HpaI aldolase/citrate lyase" evidence="8">
    <location>
        <begin position="2"/>
        <end position="69"/>
    </location>
</feature>
<dbReference type="InterPro" id="IPR040442">
    <property type="entry name" value="Pyrv_kinase-like_dom_sf"/>
</dbReference>
<dbReference type="InterPro" id="IPR005000">
    <property type="entry name" value="Aldolase/citrate-lyase_domain"/>
</dbReference>
<organism evidence="9 10">
    <name type="scientific">Candidimonas nitroreducens</name>
    <dbReference type="NCBI Taxonomy" id="683354"/>
    <lineage>
        <taxon>Bacteria</taxon>
        <taxon>Pseudomonadati</taxon>
        <taxon>Pseudomonadota</taxon>
        <taxon>Betaproteobacteria</taxon>
        <taxon>Burkholderiales</taxon>
        <taxon>Alcaligenaceae</taxon>
        <taxon>Candidimonas</taxon>
    </lineage>
</organism>
<reference evidence="10" key="1">
    <citation type="submission" date="2017-06" db="EMBL/GenBank/DDBJ databases">
        <title>Herbaspirillum phytohormonus sp. nov., isolated from the root nodule of Robinia pseudoacacia in lead-zinc mine.</title>
        <authorList>
            <person name="Fan M."/>
            <person name="Lin Y."/>
        </authorList>
    </citation>
    <scope>NUCLEOTIDE SEQUENCE [LARGE SCALE GENOMIC DNA]</scope>
    <source>
        <strain evidence="10">SC-089</strain>
    </source>
</reference>
<dbReference type="InterPro" id="IPR015813">
    <property type="entry name" value="Pyrv/PenolPyrv_kinase-like_dom"/>
</dbReference>
<accession>A0A225MGF3</accession>
<evidence type="ECO:0000256" key="5">
    <source>
        <dbReference type="ARBA" id="ARBA00044762"/>
    </source>
</evidence>
<sequence length="420" mass="45568">MNKPLMLTVMIESEEGLANIEEIAATEGVDVISVGTSDLTGSMGVNGDFSHPRVTEAWQKIAAAAKRHGKGLRLGGVKKPDSVLIRTNSIGWNFVVERKYSTLKSAKDLRPPLHGGSRADGGEMERATTRLRSIVARSKLTMAPGVADAMAARVVAKEGYEALYMTGSGTAAVRIGLPDVGLLTMTEMVDNAERIADAAEIPLIADADTGYGNPLNVMRTVRAYERAGVAAIHIEDQEWPKRCGHFAGKALIPAEEMENKIKAAVDARHDSDFMIIARTDAYSVEGYDAALERAARYVEAGADVIFVEELRTVEQLAQVPQRFGVPALYNMGGSGKTPFLTAAEIEALGFRLVIYPNFIMRAAIAAMQNVLRELKSTGSLEEVLKNISGYDERHELLKLPEMIELQRKYGISAVRYGKGS</sequence>
<dbReference type="AlphaFoldDB" id="A0A225MGF3"/>
<evidence type="ECO:0000256" key="3">
    <source>
        <dbReference type="ARBA" id="ARBA00012260"/>
    </source>
</evidence>
<comment type="subunit">
    <text evidence="5">Homotetramer; dimer of dimers.</text>
</comment>
<dbReference type="Pfam" id="PF13714">
    <property type="entry name" value="PEP_mutase"/>
    <property type="match status" value="1"/>
</dbReference>
<evidence type="ECO:0000256" key="1">
    <source>
        <dbReference type="ARBA" id="ARBA00001050"/>
    </source>
</evidence>
<evidence type="ECO:0000256" key="7">
    <source>
        <dbReference type="ARBA" id="ARBA00073849"/>
    </source>
</evidence>
<proteinExistence type="inferred from homology"/>
<evidence type="ECO:0000313" key="9">
    <source>
        <dbReference type="EMBL" id="OWT60238.1"/>
    </source>
</evidence>
<dbReference type="PANTHER" id="PTHR42905">
    <property type="entry name" value="PHOSPHOENOLPYRUVATE CARBOXYLASE"/>
    <property type="match status" value="1"/>
</dbReference>
<dbReference type="PANTHER" id="PTHR42905:SF5">
    <property type="entry name" value="CARBOXYVINYL-CARBOXYPHOSPHONATE PHOSPHORYLMUTASE, CHLOROPLASTIC"/>
    <property type="match status" value="1"/>
</dbReference>
<dbReference type="OrthoDB" id="9771433at2"/>
<dbReference type="Proteomes" id="UP000214603">
    <property type="component" value="Unassembled WGS sequence"/>
</dbReference>